<dbReference type="GO" id="GO:0003723">
    <property type="term" value="F:RNA binding"/>
    <property type="evidence" value="ECO:0007669"/>
    <property type="project" value="UniProtKB-UniRule"/>
</dbReference>
<dbReference type="Proteomes" id="UP000654075">
    <property type="component" value="Unassembled WGS sequence"/>
</dbReference>
<comment type="caution">
    <text evidence="3">The sequence shown here is derived from an EMBL/GenBank/DDBJ whole genome shotgun (WGS) entry which is preliminary data.</text>
</comment>
<feature type="domain" description="RRM" evidence="2">
    <location>
        <begin position="100"/>
        <end position="174"/>
    </location>
</feature>
<sequence>MGWGGDSKGSGSWGGKGFGGFGGKGFGGYGGGGYGGGGYGGGGKGFGGYGGGYGGWDGGKGMMYPFMGMQPMYGFKGMGKGMGKGKGKGKGKQLKVDEALKVWIGNIAPATKWKDLQTHVDTAGKSKWVEIFEGKGKGTAAIVYATAEEASSAISILNGTELNGNSIVADSWARAPKV</sequence>
<evidence type="ECO:0000313" key="4">
    <source>
        <dbReference type="Proteomes" id="UP000654075"/>
    </source>
</evidence>
<dbReference type="Pfam" id="PF00076">
    <property type="entry name" value="RRM_1"/>
    <property type="match status" value="1"/>
</dbReference>
<dbReference type="InterPro" id="IPR000504">
    <property type="entry name" value="RRM_dom"/>
</dbReference>
<evidence type="ECO:0000313" key="3">
    <source>
        <dbReference type="EMBL" id="CAE8630775.1"/>
    </source>
</evidence>
<reference evidence="3" key="1">
    <citation type="submission" date="2021-02" db="EMBL/GenBank/DDBJ databases">
        <authorList>
            <person name="Dougan E. K."/>
            <person name="Rhodes N."/>
            <person name="Thang M."/>
            <person name="Chan C."/>
        </authorList>
    </citation>
    <scope>NUCLEOTIDE SEQUENCE</scope>
</reference>
<dbReference type="InterPro" id="IPR012677">
    <property type="entry name" value="Nucleotide-bd_a/b_plait_sf"/>
</dbReference>
<keyword evidence="1" id="KW-0694">RNA-binding</keyword>
<dbReference type="SUPFAM" id="SSF54928">
    <property type="entry name" value="RNA-binding domain, RBD"/>
    <property type="match status" value="1"/>
</dbReference>
<dbReference type="EMBL" id="CAJNNV010029955">
    <property type="protein sequence ID" value="CAE8630775.1"/>
    <property type="molecule type" value="Genomic_DNA"/>
</dbReference>
<evidence type="ECO:0000256" key="1">
    <source>
        <dbReference type="PROSITE-ProRule" id="PRU00176"/>
    </source>
</evidence>
<keyword evidence="4" id="KW-1185">Reference proteome</keyword>
<proteinExistence type="predicted"/>
<dbReference type="PROSITE" id="PS50102">
    <property type="entry name" value="RRM"/>
    <property type="match status" value="1"/>
</dbReference>
<accession>A0A813GZI7</accession>
<dbReference type="AlphaFoldDB" id="A0A813GZI7"/>
<dbReference type="CDD" id="cd00590">
    <property type="entry name" value="RRM_SF"/>
    <property type="match status" value="1"/>
</dbReference>
<dbReference type="SMART" id="SM00360">
    <property type="entry name" value="RRM"/>
    <property type="match status" value="1"/>
</dbReference>
<name>A0A813GZI7_POLGL</name>
<gene>
    <name evidence="3" type="ORF">PGLA1383_LOCUS46996</name>
</gene>
<dbReference type="Gene3D" id="3.30.70.330">
    <property type="match status" value="1"/>
</dbReference>
<protein>
    <recommendedName>
        <fullName evidence="2">RRM domain-containing protein</fullName>
    </recommendedName>
</protein>
<organism evidence="3 4">
    <name type="scientific">Polarella glacialis</name>
    <name type="common">Dinoflagellate</name>
    <dbReference type="NCBI Taxonomy" id="89957"/>
    <lineage>
        <taxon>Eukaryota</taxon>
        <taxon>Sar</taxon>
        <taxon>Alveolata</taxon>
        <taxon>Dinophyceae</taxon>
        <taxon>Suessiales</taxon>
        <taxon>Suessiaceae</taxon>
        <taxon>Polarella</taxon>
    </lineage>
</organism>
<dbReference type="InterPro" id="IPR035979">
    <property type="entry name" value="RBD_domain_sf"/>
</dbReference>
<evidence type="ECO:0000259" key="2">
    <source>
        <dbReference type="PROSITE" id="PS50102"/>
    </source>
</evidence>